<evidence type="ECO:0000313" key="2">
    <source>
        <dbReference type="EMBL" id="KAJ9149594.1"/>
    </source>
</evidence>
<sequence>MDIKTRFYVVSDTHGKDLITPTFPVDVAIHCGDLTDESKIDEFRLSVDMLKSINAPLKLVIAGNHDFTLDTPLYQKKAAQAISASSIEPELIKKEYGDFGEARQLFSESDNILFLDEGVHHCPLQNGANLTVYASPYTPSLGDGGFQFNREDGHKYAINNNVDVVITHGPPRGVLDLARYKRGGCEYLFAAVARARSRLHCFGHIHEGWGAKLVAWRGGEATEFPSHFTDIDNGSSTLVESLATLHPGRLDTGWTAGDKKREFERLVRQGYTGTSHCADDQAPLISGRHTLFVNAAVESLENDGIQLPWIVVIDLPRATN</sequence>
<dbReference type="Proteomes" id="UP001174691">
    <property type="component" value="Unassembled WGS sequence"/>
</dbReference>
<dbReference type="Pfam" id="PF00149">
    <property type="entry name" value="Metallophos"/>
    <property type="match status" value="1"/>
</dbReference>
<dbReference type="InterPro" id="IPR004843">
    <property type="entry name" value="Calcineurin-like_PHP"/>
</dbReference>
<protein>
    <submittedName>
        <fullName evidence="2">Metallo-dependent phosphatase</fullName>
    </submittedName>
</protein>
<evidence type="ECO:0000259" key="1">
    <source>
        <dbReference type="Pfam" id="PF00149"/>
    </source>
</evidence>
<evidence type="ECO:0000313" key="3">
    <source>
        <dbReference type="Proteomes" id="UP001174691"/>
    </source>
</evidence>
<dbReference type="GO" id="GO:0016787">
    <property type="term" value="F:hydrolase activity"/>
    <property type="evidence" value="ECO:0007669"/>
    <property type="project" value="InterPro"/>
</dbReference>
<dbReference type="CDD" id="cd07379">
    <property type="entry name" value="MPP_239FB"/>
    <property type="match status" value="1"/>
</dbReference>
<dbReference type="PANTHER" id="PTHR12905:SF0">
    <property type="entry name" value="CALCINEURIN-LIKE PHOSPHOESTERASE DOMAIN-CONTAINING PROTEIN"/>
    <property type="match status" value="1"/>
</dbReference>
<dbReference type="EMBL" id="JANBVN010000079">
    <property type="protein sequence ID" value="KAJ9149594.1"/>
    <property type="molecule type" value="Genomic_DNA"/>
</dbReference>
<comment type="caution">
    <text evidence="2">The sequence shown here is derived from an EMBL/GenBank/DDBJ whole genome shotgun (WGS) entry which is preliminary data.</text>
</comment>
<proteinExistence type="predicted"/>
<dbReference type="InterPro" id="IPR029052">
    <property type="entry name" value="Metallo-depent_PP-like"/>
</dbReference>
<dbReference type="PANTHER" id="PTHR12905">
    <property type="entry name" value="METALLOPHOSPHOESTERASE"/>
    <property type="match status" value="1"/>
</dbReference>
<dbReference type="SUPFAM" id="SSF56300">
    <property type="entry name" value="Metallo-dependent phosphatases"/>
    <property type="match status" value="1"/>
</dbReference>
<dbReference type="AlphaFoldDB" id="A0AA38VKT4"/>
<gene>
    <name evidence="2" type="ORF">NKR19_g5636</name>
</gene>
<reference evidence="2" key="1">
    <citation type="submission" date="2022-07" db="EMBL/GenBank/DDBJ databases">
        <title>Fungi with potential for degradation of polypropylene.</title>
        <authorList>
            <person name="Gostincar C."/>
        </authorList>
    </citation>
    <scope>NUCLEOTIDE SEQUENCE</scope>
    <source>
        <strain evidence="2">EXF-13287</strain>
    </source>
</reference>
<accession>A0AA38VKT4</accession>
<name>A0AA38VKT4_9PEZI</name>
<keyword evidence="3" id="KW-1185">Reference proteome</keyword>
<dbReference type="InterPro" id="IPR051693">
    <property type="entry name" value="UPF0046_metallophosphoest"/>
</dbReference>
<feature type="domain" description="Calcineurin-like phosphoesterase" evidence="1">
    <location>
        <begin position="6"/>
        <end position="207"/>
    </location>
</feature>
<organism evidence="2 3">
    <name type="scientific">Coniochaeta hoffmannii</name>
    <dbReference type="NCBI Taxonomy" id="91930"/>
    <lineage>
        <taxon>Eukaryota</taxon>
        <taxon>Fungi</taxon>
        <taxon>Dikarya</taxon>
        <taxon>Ascomycota</taxon>
        <taxon>Pezizomycotina</taxon>
        <taxon>Sordariomycetes</taxon>
        <taxon>Sordariomycetidae</taxon>
        <taxon>Coniochaetales</taxon>
        <taxon>Coniochaetaceae</taxon>
        <taxon>Coniochaeta</taxon>
    </lineage>
</organism>
<dbReference type="Gene3D" id="3.60.21.10">
    <property type="match status" value="1"/>
</dbReference>